<evidence type="ECO:0000256" key="2">
    <source>
        <dbReference type="ARBA" id="ARBA00001946"/>
    </source>
</evidence>
<evidence type="ECO:0000256" key="10">
    <source>
        <dbReference type="ARBA" id="ARBA00022842"/>
    </source>
</evidence>
<dbReference type="InterPro" id="IPR024084">
    <property type="entry name" value="IsoPropMal-DH-like_dom"/>
</dbReference>
<dbReference type="SMART" id="SM01329">
    <property type="entry name" value="Iso_dh"/>
    <property type="match status" value="1"/>
</dbReference>
<dbReference type="GO" id="GO:0006102">
    <property type="term" value="P:isocitrate metabolic process"/>
    <property type="evidence" value="ECO:0007669"/>
    <property type="project" value="TreeGrafter"/>
</dbReference>
<dbReference type="PANTHER" id="PTHR11835:SF43">
    <property type="entry name" value="ISOPROPYLMALATE DEHYDROGENASE-LIKE DOMAIN-CONTAINING PROTEIN"/>
    <property type="match status" value="1"/>
</dbReference>
<keyword evidence="7" id="KW-0329">Glyoxylate bypass</keyword>
<evidence type="ECO:0000256" key="8">
    <source>
        <dbReference type="ARBA" id="ARBA00022532"/>
    </source>
</evidence>
<dbReference type="InterPro" id="IPR040978">
    <property type="entry name" value="Isocitrate_DH_TT1725_C"/>
</dbReference>
<dbReference type="PANTHER" id="PTHR11835">
    <property type="entry name" value="DECARBOXYLATING DEHYDROGENASES-ISOCITRATE, ISOPROPYLMALATE, TARTRATE"/>
    <property type="match status" value="1"/>
</dbReference>
<evidence type="ECO:0000259" key="19">
    <source>
        <dbReference type="SMART" id="SM01329"/>
    </source>
</evidence>
<dbReference type="Proteomes" id="UP000541352">
    <property type="component" value="Unassembled WGS sequence"/>
</dbReference>
<dbReference type="Pfam" id="PF00180">
    <property type="entry name" value="Iso_dh"/>
    <property type="match status" value="1"/>
</dbReference>
<evidence type="ECO:0000256" key="3">
    <source>
        <dbReference type="ARBA" id="ARBA00007769"/>
    </source>
</evidence>
<evidence type="ECO:0000256" key="15">
    <source>
        <dbReference type="ARBA" id="ARBA00029765"/>
    </source>
</evidence>
<accession>A0A7W6EPH1</accession>
<dbReference type="NCBIfam" id="TIGR02924">
    <property type="entry name" value="ICDH_alpha"/>
    <property type="match status" value="1"/>
</dbReference>
<dbReference type="InterPro" id="IPR014273">
    <property type="entry name" value="Isocitrate_DH_bac-typ"/>
</dbReference>
<proteinExistence type="inferred from homology"/>
<dbReference type="GO" id="GO:0006099">
    <property type="term" value="P:tricarboxylic acid cycle"/>
    <property type="evidence" value="ECO:0007669"/>
    <property type="project" value="UniProtKB-KW"/>
</dbReference>
<evidence type="ECO:0000256" key="5">
    <source>
        <dbReference type="ARBA" id="ARBA00013013"/>
    </source>
</evidence>
<evidence type="ECO:0000256" key="12">
    <source>
        <dbReference type="ARBA" id="ARBA00023002"/>
    </source>
</evidence>
<dbReference type="FunFam" id="3.40.718.10:FF:000020">
    <property type="entry name" value="Isocitrate dehydrogenase"/>
    <property type="match status" value="1"/>
</dbReference>
<feature type="domain" description="Isopropylmalate dehydrogenase-like" evidence="19">
    <location>
        <begin position="3"/>
        <end position="334"/>
    </location>
</feature>
<dbReference type="Pfam" id="PF18324">
    <property type="entry name" value="Isocitrate_DH_C_bact"/>
    <property type="match status" value="1"/>
</dbReference>
<dbReference type="Gene3D" id="3.40.718.10">
    <property type="entry name" value="Isopropylmalate Dehydrogenase"/>
    <property type="match status" value="1"/>
</dbReference>
<protein>
    <recommendedName>
        <fullName evidence="6">Isocitrate dehydrogenase [NADP]</fullName>
        <ecNumber evidence="5">1.1.1.42</ecNumber>
    </recommendedName>
    <alternativeName>
        <fullName evidence="15">IDP</fullName>
    </alternativeName>
    <alternativeName>
        <fullName evidence="16">NADP(+)-specific ICDH</fullName>
    </alternativeName>
    <alternativeName>
        <fullName evidence="17">Oxalosuccinate decarboxylase</fullName>
    </alternativeName>
</protein>
<dbReference type="InterPro" id="IPR019818">
    <property type="entry name" value="IsoCit/isopropylmalate_DH_CS"/>
</dbReference>
<comment type="caution">
    <text evidence="20">The sequence shown here is derived from an EMBL/GenBank/DDBJ whole genome shotgun (WGS) entry which is preliminary data.</text>
</comment>
<gene>
    <name evidence="20" type="ORF">FHS57_001457</name>
</gene>
<organism evidence="20 21">
    <name type="scientific">Runella defluvii</name>
    <dbReference type="NCBI Taxonomy" id="370973"/>
    <lineage>
        <taxon>Bacteria</taxon>
        <taxon>Pseudomonadati</taxon>
        <taxon>Bacteroidota</taxon>
        <taxon>Cytophagia</taxon>
        <taxon>Cytophagales</taxon>
        <taxon>Spirosomataceae</taxon>
        <taxon>Runella</taxon>
    </lineage>
</organism>
<evidence type="ECO:0000313" key="20">
    <source>
        <dbReference type="EMBL" id="MBB3837463.1"/>
    </source>
</evidence>
<dbReference type="GO" id="GO:0006097">
    <property type="term" value="P:glyoxylate cycle"/>
    <property type="evidence" value="ECO:0007669"/>
    <property type="project" value="UniProtKB-KW"/>
</dbReference>
<comment type="cofactor">
    <cofactor evidence="2">
        <name>Mg(2+)</name>
        <dbReference type="ChEBI" id="CHEBI:18420"/>
    </cofactor>
</comment>
<evidence type="ECO:0000256" key="11">
    <source>
        <dbReference type="ARBA" id="ARBA00022857"/>
    </source>
</evidence>
<dbReference type="GO" id="GO:0004449">
    <property type="term" value="F:isocitrate dehydrogenase (NAD+) activity"/>
    <property type="evidence" value="ECO:0007669"/>
    <property type="project" value="TreeGrafter"/>
</dbReference>
<evidence type="ECO:0000256" key="4">
    <source>
        <dbReference type="ARBA" id="ARBA00011738"/>
    </source>
</evidence>
<evidence type="ECO:0000256" key="7">
    <source>
        <dbReference type="ARBA" id="ARBA00022435"/>
    </source>
</evidence>
<name>A0A7W6EPH1_9BACT</name>
<evidence type="ECO:0000256" key="14">
    <source>
        <dbReference type="ARBA" id="ARBA00023554"/>
    </source>
</evidence>
<keyword evidence="12 20" id="KW-0560">Oxidoreductase</keyword>
<dbReference type="GO" id="GO:0000287">
    <property type="term" value="F:magnesium ion binding"/>
    <property type="evidence" value="ECO:0007669"/>
    <property type="project" value="InterPro"/>
</dbReference>
<dbReference type="EC" id="1.1.1.42" evidence="5"/>
<dbReference type="GO" id="GO:0004450">
    <property type="term" value="F:isocitrate dehydrogenase (NADP+) activity"/>
    <property type="evidence" value="ECO:0007669"/>
    <property type="project" value="UniProtKB-EC"/>
</dbReference>
<dbReference type="RefSeq" id="WP_183972174.1">
    <property type="nucleotide sequence ID" value="NZ_JACIBY010000002.1"/>
</dbReference>
<comment type="function">
    <text evidence="18">Catalyzes the oxidative decarboxylation of isocitrate to 2-oxoglutarate and carbon dioxide with the concomitant reduction of NADP(+).</text>
</comment>
<evidence type="ECO:0000256" key="18">
    <source>
        <dbReference type="ARBA" id="ARBA00046127"/>
    </source>
</evidence>
<dbReference type="GO" id="GO:0051287">
    <property type="term" value="F:NAD binding"/>
    <property type="evidence" value="ECO:0007669"/>
    <property type="project" value="InterPro"/>
</dbReference>
<comment type="cofactor">
    <cofactor evidence="1">
        <name>Mn(2+)</name>
        <dbReference type="ChEBI" id="CHEBI:29035"/>
    </cofactor>
</comment>
<evidence type="ECO:0000256" key="1">
    <source>
        <dbReference type="ARBA" id="ARBA00001936"/>
    </source>
</evidence>
<keyword evidence="11" id="KW-0521">NADP</keyword>
<keyword evidence="21" id="KW-1185">Reference proteome</keyword>
<dbReference type="InterPro" id="IPR046997">
    <property type="entry name" value="Isocitrate_DH_TT1725_C_sf"/>
</dbReference>
<dbReference type="PROSITE" id="PS00470">
    <property type="entry name" value="IDH_IMDH"/>
    <property type="match status" value="1"/>
</dbReference>
<evidence type="ECO:0000256" key="6">
    <source>
        <dbReference type="ARBA" id="ARBA00019562"/>
    </source>
</evidence>
<keyword evidence="9" id="KW-0479">Metal-binding</keyword>
<keyword evidence="13" id="KW-0464">Manganese</keyword>
<comment type="catalytic activity">
    <reaction evidence="14">
        <text>D-threo-isocitrate + NADP(+) = 2-oxoglutarate + CO2 + NADPH</text>
        <dbReference type="Rhea" id="RHEA:19629"/>
        <dbReference type="ChEBI" id="CHEBI:15562"/>
        <dbReference type="ChEBI" id="CHEBI:16526"/>
        <dbReference type="ChEBI" id="CHEBI:16810"/>
        <dbReference type="ChEBI" id="CHEBI:57783"/>
        <dbReference type="ChEBI" id="CHEBI:58349"/>
        <dbReference type="EC" id="1.1.1.42"/>
    </reaction>
</comment>
<comment type="subunit">
    <text evidence="4">Homodimer.</text>
</comment>
<dbReference type="NCBIfam" id="NF006673">
    <property type="entry name" value="PRK09222.1"/>
    <property type="match status" value="1"/>
</dbReference>
<comment type="similarity">
    <text evidence="3">Belongs to the isocitrate and isopropylmalate dehydrogenases family.</text>
</comment>
<dbReference type="SUPFAM" id="SSF53659">
    <property type="entry name" value="Isocitrate/Isopropylmalate dehydrogenase-like"/>
    <property type="match status" value="1"/>
</dbReference>
<keyword evidence="8" id="KW-0816">Tricarboxylic acid cycle</keyword>
<keyword evidence="10" id="KW-0460">Magnesium</keyword>
<evidence type="ECO:0000256" key="13">
    <source>
        <dbReference type="ARBA" id="ARBA00023211"/>
    </source>
</evidence>
<dbReference type="EMBL" id="JACIBY010000002">
    <property type="protein sequence ID" value="MBB3837463.1"/>
    <property type="molecule type" value="Genomic_DNA"/>
</dbReference>
<evidence type="ECO:0000256" key="16">
    <source>
        <dbReference type="ARBA" id="ARBA00029990"/>
    </source>
</evidence>
<sequence>MKRITVAKGDGIGPEIMDATLSIIKAAGAQIEVDEIEVGEKVYLAGNTSGIAKESWDIIRRNKVFLKAPITTPQGGGYKSLNVTTRKFLGLYANIRPCISLHPFVKTKHPQMDIVIVRENEEDLYAGIEHQQTDEVVQCLKLISRPGCEKIVRYAFEYAKNYDRKKVTCFTKDNIMKQTDGLFHQVFDEIAKEYPTIENEHWIIDIGAAKMADTPEAFDVIVMPNLYGDVLSDVAAQIAGSVGLAGSANIGEECAMFEAIHGSAPRRAGQNMANPSGLLQGAVLMLNHIGQTDVAEKVQNAWLKTIEEGIHTYDIYKEGISKQKVGTKEFAEAVIKNLGEKPTQLNAVSYAAGTSFNLPKYQRKAPKKKELLGVDLFVHWDGESADELAAMVQKINTSEATLSMITNRGIKVWPEGFPETFCTDHWRCRFKPVGTTELDKQQIVGLLEAASEHNIDIIKTENLYAFDGTPAFSLGQGQ</sequence>
<dbReference type="AlphaFoldDB" id="A0A7W6EPH1"/>
<dbReference type="Gene3D" id="3.30.70.1570">
    <property type="match status" value="1"/>
</dbReference>
<evidence type="ECO:0000256" key="9">
    <source>
        <dbReference type="ARBA" id="ARBA00022723"/>
    </source>
</evidence>
<evidence type="ECO:0000256" key="17">
    <source>
        <dbReference type="ARBA" id="ARBA00031098"/>
    </source>
</evidence>
<evidence type="ECO:0000313" key="21">
    <source>
        <dbReference type="Proteomes" id="UP000541352"/>
    </source>
</evidence>
<reference evidence="20 21" key="1">
    <citation type="submission" date="2020-08" db="EMBL/GenBank/DDBJ databases">
        <title>Genomic Encyclopedia of Type Strains, Phase IV (KMG-IV): sequencing the most valuable type-strain genomes for metagenomic binning, comparative biology and taxonomic classification.</title>
        <authorList>
            <person name="Goeker M."/>
        </authorList>
    </citation>
    <scope>NUCLEOTIDE SEQUENCE [LARGE SCALE GENOMIC DNA]</scope>
    <source>
        <strain evidence="20 21">DSM 17976</strain>
    </source>
</reference>